<name>A0A1F7IBK9_9BACT</name>
<dbReference type="InterPro" id="IPR002716">
    <property type="entry name" value="PIN_dom"/>
</dbReference>
<protein>
    <recommendedName>
        <fullName evidence="1">PIN domain-containing protein</fullName>
    </recommendedName>
</protein>
<accession>A0A1F7IBK9</accession>
<dbReference type="SUPFAM" id="SSF88723">
    <property type="entry name" value="PIN domain-like"/>
    <property type="match status" value="1"/>
</dbReference>
<reference evidence="2 3" key="1">
    <citation type="journal article" date="2016" name="Nat. Commun.">
        <title>Thousands of microbial genomes shed light on interconnected biogeochemical processes in an aquifer system.</title>
        <authorList>
            <person name="Anantharaman K."/>
            <person name="Brown C.T."/>
            <person name="Hug L.A."/>
            <person name="Sharon I."/>
            <person name="Castelle C.J."/>
            <person name="Probst A.J."/>
            <person name="Thomas B.C."/>
            <person name="Singh A."/>
            <person name="Wilkins M.J."/>
            <person name="Karaoz U."/>
            <person name="Brodie E.L."/>
            <person name="Williams K.H."/>
            <person name="Hubbard S.S."/>
            <person name="Banfield J.F."/>
        </authorList>
    </citation>
    <scope>NUCLEOTIDE SEQUENCE [LARGE SCALE GENOMIC DNA]</scope>
</reference>
<comment type="caution">
    <text evidence="2">The sequence shown here is derived from an EMBL/GenBank/DDBJ whole genome shotgun (WGS) entry which is preliminary data.</text>
</comment>
<proteinExistence type="predicted"/>
<dbReference type="EMBL" id="MGAF01000026">
    <property type="protein sequence ID" value="OGK40747.1"/>
    <property type="molecule type" value="Genomic_DNA"/>
</dbReference>
<sequence length="134" mass="14819">MKSKIVLDSYAILAYLENESGGVLVKKILNNVKKVNSILFLSFINLAEIYYSVIRDHGINTAKTTLSTIRKMPIKIVSATDDLVLRAAEVKGFYSIALGDCFAVALALQEKATILTGDPEFKKVAKLVKLKWLI</sequence>
<dbReference type="Gene3D" id="3.40.50.1010">
    <property type="entry name" value="5'-nuclease"/>
    <property type="match status" value="1"/>
</dbReference>
<dbReference type="InterPro" id="IPR029060">
    <property type="entry name" value="PIN-like_dom_sf"/>
</dbReference>
<dbReference type="CDD" id="cd18689">
    <property type="entry name" value="PIN_VapC-like"/>
    <property type="match status" value="1"/>
</dbReference>
<evidence type="ECO:0000313" key="2">
    <source>
        <dbReference type="EMBL" id="OGK40747.1"/>
    </source>
</evidence>
<gene>
    <name evidence="2" type="ORF">A3A74_03970</name>
</gene>
<evidence type="ECO:0000313" key="3">
    <source>
        <dbReference type="Proteomes" id="UP000179270"/>
    </source>
</evidence>
<dbReference type="STRING" id="1802055.A3A74_03970"/>
<evidence type="ECO:0000259" key="1">
    <source>
        <dbReference type="Pfam" id="PF01850"/>
    </source>
</evidence>
<dbReference type="Pfam" id="PF01850">
    <property type="entry name" value="PIN"/>
    <property type="match status" value="1"/>
</dbReference>
<dbReference type="PANTHER" id="PTHR39677:SF4">
    <property type="entry name" value="RIBONUCLEASE VAPC6"/>
    <property type="match status" value="1"/>
</dbReference>
<dbReference type="PANTHER" id="PTHR39677">
    <property type="entry name" value="RIBONUCLEASE VAPC6"/>
    <property type="match status" value="1"/>
</dbReference>
<organism evidence="2 3">
    <name type="scientific">Candidatus Roizmanbacteria bacterium RIFCSPLOWO2_01_FULL_35_13</name>
    <dbReference type="NCBI Taxonomy" id="1802055"/>
    <lineage>
        <taxon>Bacteria</taxon>
        <taxon>Candidatus Roizmaniibacteriota</taxon>
    </lineage>
</organism>
<dbReference type="AlphaFoldDB" id="A0A1F7IBK9"/>
<dbReference type="Proteomes" id="UP000179270">
    <property type="component" value="Unassembled WGS sequence"/>
</dbReference>
<feature type="domain" description="PIN" evidence="1">
    <location>
        <begin position="5"/>
        <end position="126"/>
    </location>
</feature>